<feature type="transmembrane region" description="Helical" evidence="7">
    <location>
        <begin position="258"/>
        <end position="281"/>
    </location>
</feature>
<reference evidence="9" key="1">
    <citation type="journal article" date="2020" name="Stud. Mycol.">
        <title>101 Dothideomycetes genomes: a test case for predicting lifestyles and emergence of pathogens.</title>
        <authorList>
            <person name="Haridas S."/>
            <person name="Albert R."/>
            <person name="Binder M."/>
            <person name="Bloem J."/>
            <person name="Labutti K."/>
            <person name="Salamov A."/>
            <person name="Andreopoulos B."/>
            <person name="Baker S."/>
            <person name="Barry K."/>
            <person name="Bills G."/>
            <person name="Bluhm B."/>
            <person name="Cannon C."/>
            <person name="Castanera R."/>
            <person name="Culley D."/>
            <person name="Daum C."/>
            <person name="Ezra D."/>
            <person name="Gonzalez J."/>
            <person name="Henrissat B."/>
            <person name="Kuo A."/>
            <person name="Liang C."/>
            <person name="Lipzen A."/>
            <person name="Lutzoni F."/>
            <person name="Magnuson J."/>
            <person name="Mondo S."/>
            <person name="Nolan M."/>
            <person name="Ohm R."/>
            <person name="Pangilinan J."/>
            <person name="Park H.-J."/>
            <person name="Ramirez L."/>
            <person name="Alfaro M."/>
            <person name="Sun H."/>
            <person name="Tritt A."/>
            <person name="Yoshinaga Y."/>
            <person name="Zwiers L.-H."/>
            <person name="Turgeon B."/>
            <person name="Goodwin S."/>
            <person name="Spatafora J."/>
            <person name="Crous P."/>
            <person name="Grigoriev I."/>
        </authorList>
    </citation>
    <scope>NUCLEOTIDE SEQUENCE</scope>
    <source>
        <strain evidence="9">CBS 116435</strain>
    </source>
</reference>
<evidence type="ECO:0000256" key="7">
    <source>
        <dbReference type="SAM" id="Phobius"/>
    </source>
</evidence>
<feature type="region of interest" description="Disordered" evidence="6">
    <location>
        <begin position="43"/>
        <end position="67"/>
    </location>
</feature>
<feature type="compositionally biased region" description="Polar residues" evidence="6">
    <location>
        <begin position="52"/>
        <end position="64"/>
    </location>
</feature>
<evidence type="ECO:0000256" key="3">
    <source>
        <dbReference type="ARBA" id="ARBA00022989"/>
    </source>
</evidence>
<feature type="compositionally biased region" description="Acidic residues" evidence="6">
    <location>
        <begin position="438"/>
        <end position="447"/>
    </location>
</feature>
<dbReference type="InterPro" id="IPR042321">
    <property type="entry name" value="Ima1"/>
</dbReference>
<keyword evidence="5" id="KW-0539">Nucleus</keyword>
<evidence type="ECO:0000313" key="10">
    <source>
        <dbReference type="Proteomes" id="UP000799441"/>
    </source>
</evidence>
<keyword evidence="4 7" id="KW-0472">Membrane</keyword>
<dbReference type="Pfam" id="PF09779">
    <property type="entry name" value="Ima1_N"/>
    <property type="match status" value="1"/>
</dbReference>
<accession>A0A9P4Q2K9</accession>
<comment type="subcellular location">
    <subcellularLocation>
        <location evidence="1">Nucleus inner membrane</location>
        <topology evidence="1">Multi-pass membrane protein</topology>
    </subcellularLocation>
</comment>
<dbReference type="PANTHER" id="PTHR28538:SF1">
    <property type="entry name" value="INTEGRAL INNER NUCLEAR MEMBRANE PROTEIN IMA1"/>
    <property type="match status" value="1"/>
</dbReference>
<feature type="domain" description="Ima1 N-terminal" evidence="8">
    <location>
        <begin position="8"/>
        <end position="143"/>
    </location>
</feature>
<keyword evidence="2 7" id="KW-0812">Transmembrane</keyword>
<dbReference type="GO" id="GO:0044732">
    <property type="term" value="C:mitotic spindle pole body"/>
    <property type="evidence" value="ECO:0007669"/>
    <property type="project" value="TreeGrafter"/>
</dbReference>
<dbReference type="InterPro" id="IPR018617">
    <property type="entry name" value="Ima1_N"/>
</dbReference>
<keyword evidence="3 7" id="KW-1133">Transmembrane helix</keyword>
<dbReference type="GO" id="GO:0034506">
    <property type="term" value="C:chromosome, centromeric core domain"/>
    <property type="evidence" value="ECO:0007669"/>
    <property type="project" value="TreeGrafter"/>
</dbReference>
<name>A0A9P4Q2K9_9PEZI</name>
<dbReference type="EMBL" id="MU003828">
    <property type="protein sequence ID" value="KAF2718208.1"/>
    <property type="molecule type" value="Genomic_DNA"/>
</dbReference>
<dbReference type="GO" id="GO:0005637">
    <property type="term" value="C:nuclear inner membrane"/>
    <property type="evidence" value="ECO:0007669"/>
    <property type="project" value="UniProtKB-SubCell"/>
</dbReference>
<organism evidence="9 10">
    <name type="scientific">Polychaeton citri CBS 116435</name>
    <dbReference type="NCBI Taxonomy" id="1314669"/>
    <lineage>
        <taxon>Eukaryota</taxon>
        <taxon>Fungi</taxon>
        <taxon>Dikarya</taxon>
        <taxon>Ascomycota</taxon>
        <taxon>Pezizomycotina</taxon>
        <taxon>Dothideomycetes</taxon>
        <taxon>Dothideomycetidae</taxon>
        <taxon>Capnodiales</taxon>
        <taxon>Capnodiaceae</taxon>
        <taxon>Polychaeton</taxon>
    </lineage>
</organism>
<dbReference type="GO" id="GO:0034992">
    <property type="term" value="C:microtubule organizing center attachment site"/>
    <property type="evidence" value="ECO:0007669"/>
    <property type="project" value="TreeGrafter"/>
</dbReference>
<gene>
    <name evidence="9" type="ORF">K431DRAFT_231270</name>
</gene>
<feature type="transmembrane region" description="Helical" evidence="7">
    <location>
        <begin position="293"/>
        <end position="312"/>
    </location>
</feature>
<sequence length="699" mass="78732">MVPFRRICCHSCGSRSPHSKGSGIRQFECAECSALNFLDERGNTADPPPEFFSSTPIPRATTPSLAGPREDITSLRLRSQRQQTEQVFCDRCIQNQQMVARIIADRLPDEDHPNYAEFEKGLPEFQKKLEKSHPPLCGVCAKRAQSRLYAADYEGLTRNATLAKMRKQGRDGRRQRDSWSKWAVRRFFSLIQLNLFVGVLVQVLWHAYGIVGISLHGEPLVRWTDEDLSYAPQPSACFELAKERCFNAVCHQVFKNDVWRALICTICLLWYNPGLSSWYHPSDRIEAVEGQGTYFRVQVLILVSRGIAYYYLSDESWIANVSVSRLLAAHFSAIVVILLGGYAGGRAIKVVPWRMKYNKATPRPEDENIFASVTRDNADTARMEGPFSSPNSLFRREVQVPFPISSLAPTRKRNPNGVLLQQSPSARITLPSPPSSESTDEEGDAMDIDWQPSTNSSSRQQQVRSSQTYGMQPPSGWGPLRDETFRLQDDIRNQAEKQRHEQERRARLRFEPPVNPSPFRGRLPQAPMSLERRARNPPSQFNFKQAPESQRQDFMAKLRPSNLGGLNLGTKSAGNRAEETLQSTHGDDSDVDMTPAKNRTKGHLDLKPSAWHLQSDYDSGTGLEDMFTGSFTISDEPQVAGGFDQQGQSQASVQMRGGYRKFAFAVGVLIAVSAIAWQIQEVRRPVALWLLQRLQDAGV</sequence>
<evidence type="ECO:0000256" key="4">
    <source>
        <dbReference type="ARBA" id="ARBA00023136"/>
    </source>
</evidence>
<evidence type="ECO:0000256" key="5">
    <source>
        <dbReference type="ARBA" id="ARBA00023242"/>
    </source>
</evidence>
<dbReference type="Proteomes" id="UP000799441">
    <property type="component" value="Unassembled WGS sequence"/>
</dbReference>
<evidence type="ECO:0000256" key="1">
    <source>
        <dbReference type="ARBA" id="ARBA00004473"/>
    </source>
</evidence>
<feature type="transmembrane region" description="Helical" evidence="7">
    <location>
        <begin position="324"/>
        <end position="345"/>
    </location>
</feature>
<feature type="region of interest" description="Disordered" evidence="6">
    <location>
        <begin position="564"/>
        <end position="593"/>
    </location>
</feature>
<dbReference type="AlphaFoldDB" id="A0A9P4Q2K9"/>
<evidence type="ECO:0000256" key="6">
    <source>
        <dbReference type="SAM" id="MobiDB-lite"/>
    </source>
</evidence>
<protein>
    <recommendedName>
        <fullName evidence="8">Ima1 N-terminal domain-containing protein</fullName>
    </recommendedName>
</protein>
<dbReference type="GO" id="GO:0071765">
    <property type="term" value="P:nuclear inner membrane organization"/>
    <property type="evidence" value="ECO:0007669"/>
    <property type="project" value="InterPro"/>
</dbReference>
<dbReference type="OrthoDB" id="5966927at2759"/>
<evidence type="ECO:0000259" key="8">
    <source>
        <dbReference type="Pfam" id="PF09779"/>
    </source>
</evidence>
<feature type="region of interest" description="Disordered" evidence="6">
    <location>
        <begin position="405"/>
        <end position="482"/>
    </location>
</feature>
<evidence type="ECO:0000256" key="2">
    <source>
        <dbReference type="ARBA" id="ARBA00022692"/>
    </source>
</evidence>
<comment type="caution">
    <text evidence="9">The sequence shown here is derived from an EMBL/GenBank/DDBJ whole genome shotgun (WGS) entry which is preliminary data.</text>
</comment>
<dbReference type="PANTHER" id="PTHR28538">
    <property type="entry name" value="INTEGRAL INNER NUCLEAR MEMBRANE PROTEIN IMA1"/>
    <property type="match status" value="1"/>
</dbReference>
<feature type="compositionally biased region" description="Low complexity" evidence="6">
    <location>
        <begin position="456"/>
        <end position="467"/>
    </location>
</feature>
<keyword evidence="10" id="KW-1185">Reference proteome</keyword>
<evidence type="ECO:0000313" key="9">
    <source>
        <dbReference type="EMBL" id="KAF2718208.1"/>
    </source>
</evidence>
<feature type="region of interest" description="Disordered" evidence="6">
    <location>
        <begin position="495"/>
        <end position="526"/>
    </location>
</feature>
<feature type="transmembrane region" description="Helical" evidence="7">
    <location>
        <begin position="183"/>
        <end position="205"/>
    </location>
</feature>
<feature type="compositionally biased region" description="Basic and acidic residues" evidence="6">
    <location>
        <begin position="495"/>
        <end position="510"/>
    </location>
</feature>
<feature type="transmembrane region" description="Helical" evidence="7">
    <location>
        <begin position="662"/>
        <end position="680"/>
    </location>
</feature>
<proteinExistence type="predicted"/>